<sequence length="133" mass="15303">MEVEQNEASDVELNSLSESRPSESLVEPLQIIEEDPVTDSNISLKNINDEIRVLRKDICSTCEKFQVDIQSAEIMKEKDKVASLKSERELHLRKAKVFLKKCSSVKEDKNVNKNKLSICFDFQKNICHCRSLM</sequence>
<evidence type="ECO:0000313" key="2">
    <source>
        <dbReference type="EMBL" id="CAG4998263.1"/>
    </source>
</evidence>
<accession>A0A8S3X2M9</accession>
<name>A0A8S3X2M9_PARAO</name>
<feature type="region of interest" description="Disordered" evidence="1">
    <location>
        <begin position="1"/>
        <end position="25"/>
    </location>
</feature>
<proteinExistence type="predicted"/>
<comment type="caution">
    <text evidence="2">The sequence shown here is derived from an EMBL/GenBank/DDBJ whole genome shotgun (WGS) entry which is preliminary data.</text>
</comment>
<organism evidence="2 3">
    <name type="scientific">Parnassius apollo</name>
    <name type="common">Apollo butterfly</name>
    <name type="synonym">Papilio apollo</name>
    <dbReference type="NCBI Taxonomy" id="110799"/>
    <lineage>
        <taxon>Eukaryota</taxon>
        <taxon>Metazoa</taxon>
        <taxon>Ecdysozoa</taxon>
        <taxon>Arthropoda</taxon>
        <taxon>Hexapoda</taxon>
        <taxon>Insecta</taxon>
        <taxon>Pterygota</taxon>
        <taxon>Neoptera</taxon>
        <taxon>Endopterygota</taxon>
        <taxon>Lepidoptera</taxon>
        <taxon>Glossata</taxon>
        <taxon>Ditrysia</taxon>
        <taxon>Papilionoidea</taxon>
        <taxon>Papilionidae</taxon>
        <taxon>Parnassiinae</taxon>
        <taxon>Parnassini</taxon>
        <taxon>Parnassius</taxon>
        <taxon>Parnassius</taxon>
    </lineage>
</organism>
<dbReference type="EMBL" id="CAJQZP010000935">
    <property type="protein sequence ID" value="CAG4998263.1"/>
    <property type="molecule type" value="Genomic_DNA"/>
</dbReference>
<evidence type="ECO:0000313" key="3">
    <source>
        <dbReference type="Proteomes" id="UP000691718"/>
    </source>
</evidence>
<dbReference type="Proteomes" id="UP000691718">
    <property type="component" value="Unassembled WGS sequence"/>
</dbReference>
<protein>
    <submittedName>
        <fullName evidence="2">(apollo) hypothetical protein</fullName>
    </submittedName>
</protein>
<reference evidence="2" key="1">
    <citation type="submission" date="2021-04" db="EMBL/GenBank/DDBJ databases">
        <authorList>
            <person name="Tunstrom K."/>
        </authorList>
    </citation>
    <scope>NUCLEOTIDE SEQUENCE</scope>
</reference>
<keyword evidence="3" id="KW-1185">Reference proteome</keyword>
<evidence type="ECO:0000256" key="1">
    <source>
        <dbReference type="SAM" id="MobiDB-lite"/>
    </source>
</evidence>
<dbReference type="AlphaFoldDB" id="A0A8S3X2M9"/>
<feature type="compositionally biased region" description="Acidic residues" evidence="1">
    <location>
        <begin position="1"/>
        <end position="10"/>
    </location>
</feature>
<gene>
    <name evidence="2" type="ORF">PAPOLLO_LOCUS13354</name>
</gene>